<name>A0A8J7B0K9_9CYAN</name>
<feature type="repeat" description="WD" evidence="3">
    <location>
        <begin position="270"/>
        <end position="302"/>
    </location>
</feature>
<dbReference type="PANTHER" id="PTHR19879:SF9">
    <property type="entry name" value="TRANSCRIPTION INITIATION FACTOR TFIID SUBUNIT 5"/>
    <property type="match status" value="1"/>
</dbReference>
<feature type="compositionally biased region" description="Polar residues" evidence="4">
    <location>
        <begin position="162"/>
        <end position="173"/>
    </location>
</feature>
<dbReference type="Pfam" id="PF00805">
    <property type="entry name" value="Pentapeptide"/>
    <property type="match status" value="2"/>
</dbReference>
<comment type="caution">
    <text evidence="5">The sequence shown here is derived from an EMBL/GenBank/DDBJ whole genome shotgun (WGS) entry which is preliminary data.</text>
</comment>
<dbReference type="InterPro" id="IPR020472">
    <property type="entry name" value="WD40_PAC1"/>
</dbReference>
<organism evidence="5 6">
    <name type="scientific">Vasconcelosia minhoensis LEGE 07310</name>
    <dbReference type="NCBI Taxonomy" id="915328"/>
    <lineage>
        <taxon>Bacteria</taxon>
        <taxon>Bacillati</taxon>
        <taxon>Cyanobacteriota</taxon>
        <taxon>Cyanophyceae</taxon>
        <taxon>Nodosilineales</taxon>
        <taxon>Cymatolegaceae</taxon>
        <taxon>Vasconcelosia</taxon>
        <taxon>Vasconcelosia minhoensis</taxon>
    </lineage>
</organism>
<dbReference type="EMBL" id="JADEXG010000079">
    <property type="protein sequence ID" value="MBE9080037.1"/>
    <property type="molecule type" value="Genomic_DNA"/>
</dbReference>
<dbReference type="SUPFAM" id="SSF50978">
    <property type="entry name" value="WD40 repeat-like"/>
    <property type="match status" value="1"/>
</dbReference>
<dbReference type="InterPro" id="IPR019775">
    <property type="entry name" value="WD40_repeat_CS"/>
</dbReference>
<evidence type="ECO:0000256" key="4">
    <source>
        <dbReference type="SAM" id="MobiDB-lite"/>
    </source>
</evidence>
<protein>
    <submittedName>
        <fullName evidence="5">Pentapeptide repeat-containing protein</fullName>
    </submittedName>
</protein>
<dbReference type="Gene3D" id="2.160.20.80">
    <property type="entry name" value="E3 ubiquitin-protein ligase SopA"/>
    <property type="match status" value="1"/>
</dbReference>
<dbReference type="PROSITE" id="PS50082">
    <property type="entry name" value="WD_REPEATS_2"/>
    <property type="match status" value="7"/>
</dbReference>
<evidence type="ECO:0000256" key="3">
    <source>
        <dbReference type="PROSITE-ProRule" id="PRU00221"/>
    </source>
</evidence>
<evidence type="ECO:0000256" key="2">
    <source>
        <dbReference type="ARBA" id="ARBA00022737"/>
    </source>
</evidence>
<feature type="repeat" description="WD" evidence="3">
    <location>
        <begin position="344"/>
        <end position="385"/>
    </location>
</feature>
<dbReference type="InterPro" id="IPR015943">
    <property type="entry name" value="WD40/YVTN_repeat-like_dom_sf"/>
</dbReference>
<dbReference type="SMART" id="SM00320">
    <property type="entry name" value="WD40"/>
    <property type="match status" value="7"/>
</dbReference>
<feature type="repeat" description="WD" evidence="3">
    <location>
        <begin position="512"/>
        <end position="543"/>
    </location>
</feature>
<dbReference type="InterPro" id="IPR001680">
    <property type="entry name" value="WD40_rpt"/>
</dbReference>
<dbReference type="SUPFAM" id="SSF141571">
    <property type="entry name" value="Pentapeptide repeat-like"/>
    <property type="match status" value="1"/>
</dbReference>
<dbReference type="CDD" id="cd00200">
    <property type="entry name" value="WD40"/>
    <property type="match status" value="1"/>
</dbReference>
<dbReference type="AlphaFoldDB" id="A0A8J7B0K9"/>
<keyword evidence="6" id="KW-1185">Reference proteome</keyword>
<evidence type="ECO:0000313" key="6">
    <source>
        <dbReference type="Proteomes" id="UP000636505"/>
    </source>
</evidence>
<keyword evidence="1 3" id="KW-0853">WD repeat</keyword>
<dbReference type="Proteomes" id="UP000636505">
    <property type="component" value="Unassembled WGS sequence"/>
</dbReference>
<feature type="region of interest" description="Disordered" evidence="4">
    <location>
        <begin position="152"/>
        <end position="173"/>
    </location>
</feature>
<feature type="repeat" description="WD" evidence="3">
    <location>
        <begin position="303"/>
        <end position="329"/>
    </location>
</feature>
<dbReference type="PRINTS" id="PR00320">
    <property type="entry name" value="GPROTEINBRPT"/>
</dbReference>
<accession>A0A8J7B0K9</accession>
<dbReference type="InterPro" id="IPR036322">
    <property type="entry name" value="WD40_repeat_dom_sf"/>
</dbReference>
<dbReference type="RefSeq" id="WP_193911594.1">
    <property type="nucleotide sequence ID" value="NZ_JADEXG010000079.1"/>
</dbReference>
<evidence type="ECO:0000256" key="1">
    <source>
        <dbReference type="ARBA" id="ARBA00022574"/>
    </source>
</evidence>
<dbReference type="InterPro" id="IPR001646">
    <property type="entry name" value="5peptide_repeat"/>
</dbReference>
<proteinExistence type="predicted"/>
<dbReference type="PROSITE" id="PS50294">
    <property type="entry name" value="WD_REPEATS_REGION"/>
    <property type="match status" value="4"/>
</dbReference>
<dbReference type="PANTHER" id="PTHR19879">
    <property type="entry name" value="TRANSCRIPTION INITIATION FACTOR TFIID"/>
    <property type="match status" value="1"/>
</dbReference>
<feature type="repeat" description="WD" evidence="3">
    <location>
        <begin position="470"/>
        <end position="511"/>
    </location>
</feature>
<dbReference type="PROSITE" id="PS00678">
    <property type="entry name" value="WD_REPEATS_1"/>
    <property type="match status" value="2"/>
</dbReference>
<reference evidence="5" key="1">
    <citation type="submission" date="2020-10" db="EMBL/GenBank/DDBJ databases">
        <authorList>
            <person name="Castelo-Branco R."/>
            <person name="Eusebio N."/>
            <person name="Adriana R."/>
            <person name="Vieira A."/>
            <person name="Brugerolle De Fraissinette N."/>
            <person name="Rezende De Castro R."/>
            <person name="Schneider M.P."/>
            <person name="Vasconcelos V."/>
            <person name="Leao P.N."/>
        </authorList>
    </citation>
    <scope>NUCLEOTIDE SEQUENCE</scope>
    <source>
        <strain evidence="5">LEGE 07310</strain>
    </source>
</reference>
<sequence length="558" mass="60187">MDYLALLKKGVEEWNRWRSQHPSVVPDLSGANLRKAYLFEANLSQTNLVGANLTNACLIGADLSGANLSQASLAHAYLNQANLSRASLSNANLSNANLSEANLSEAKLDRANTAGADFTYAKLSGTCLEAVSSQLHARQRVAVGAAREKGSNAYSPPLAAAPTSSKSPRFSKPAQNSRRWLSTWLRAFLLQPWGWIALPILGALLLSTQINRFDLPISLTNPAALPTENSEARPDIQPDQRLDINAVQTQPELTLAQTLNLPEMAGDPWAVALSPNQPLLTSGNYDGKIRQWNVDSGELLRTLPGHTDAVRSLAIASSGQRLASGSGDGVKVWQLPSGKLTYRFFGDSMPFWAVAISPDEKSLVGGSYGGSIVVWRLDTGELHYQLTGHSGPIWAVAIHPDGRTFASASGDQTIKVWDLQTGKIIRTLSGHTDAVRTVAISPDGQTLVSGSWDSTVKIWDLNTGTVRQTLSGHTDRVVTVSLSPDGQTLISGSIDQSLKVWDLPSGELKNTLAGHSDWVITSAFAPDRYVFASGSKDRTIRVWRPENRVPDPQLIPPE</sequence>
<evidence type="ECO:0000313" key="5">
    <source>
        <dbReference type="EMBL" id="MBE9080037.1"/>
    </source>
</evidence>
<keyword evidence="2" id="KW-0677">Repeat</keyword>
<feature type="repeat" description="WD" evidence="3">
    <location>
        <begin position="386"/>
        <end position="427"/>
    </location>
</feature>
<dbReference type="Pfam" id="PF00400">
    <property type="entry name" value="WD40"/>
    <property type="match status" value="7"/>
</dbReference>
<gene>
    <name evidence="5" type="ORF">IQ241_22555</name>
</gene>
<dbReference type="Gene3D" id="2.130.10.10">
    <property type="entry name" value="YVTN repeat-like/Quinoprotein amine dehydrogenase"/>
    <property type="match status" value="3"/>
</dbReference>
<feature type="repeat" description="WD" evidence="3">
    <location>
        <begin position="428"/>
        <end position="469"/>
    </location>
</feature>